<dbReference type="PROSITE" id="PS51083">
    <property type="entry name" value="ZF_HIT"/>
    <property type="match status" value="1"/>
</dbReference>
<organism evidence="3 4">
    <name type="scientific">Zophobas morio</name>
    <dbReference type="NCBI Taxonomy" id="2755281"/>
    <lineage>
        <taxon>Eukaryota</taxon>
        <taxon>Metazoa</taxon>
        <taxon>Ecdysozoa</taxon>
        <taxon>Arthropoda</taxon>
        <taxon>Hexapoda</taxon>
        <taxon>Insecta</taxon>
        <taxon>Pterygota</taxon>
        <taxon>Neoptera</taxon>
        <taxon>Endopterygota</taxon>
        <taxon>Coleoptera</taxon>
        <taxon>Polyphaga</taxon>
        <taxon>Cucujiformia</taxon>
        <taxon>Tenebrionidae</taxon>
        <taxon>Zophobas</taxon>
    </lineage>
</organism>
<protein>
    <recommendedName>
        <fullName evidence="2">HIT-type domain-containing protein</fullName>
    </recommendedName>
</protein>
<evidence type="ECO:0000256" key="1">
    <source>
        <dbReference type="PROSITE-ProRule" id="PRU00453"/>
    </source>
</evidence>
<sequence length="132" mass="15198">MEKSCIICEGDGKYKCPTCLVFYCSVQCCKKHRENGCDVWVKNDEKTLQQPLNNQSKPRYTTADTVPLEKLMLLKDDENLKCILSNPHLRDLLVTINNSKEPEKTMQMAMQEPLFVEFADACLRVVEPPRND</sequence>
<dbReference type="EMBL" id="JALNTZ010000007">
    <property type="protein sequence ID" value="KAJ3645525.1"/>
    <property type="molecule type" value="Genomic_DNA"/>
</dbReference>
<keyword evidence="1" id="KW-0479">Metal-binding</keyword>
<dbReference type="SUPFAM" id="SSF144232">
    <property type="entry name" value="HIT/MYND zinc finger-like"/>
    <property type="match status" value="1"/>
</dbReference>
<reference evidence="3" key="1">
    <citation type="journal article" date="2023" name="G3 (Bethesda)">
        <title>Whole genome assemblies of Zophobas morio and Tenebrio molitor.</title>
        <authorList>
            <person name="Kaur S."/>
            <person name="Stinson S.A."/>
            <person name="diCenzo G.C."/>
        </authorList>
    </citation>
    <scope>NUCLEOTIDE SEQUENCE</scope>
    <source>
        <strain evidence="3">QUZm001</strain>
    </source>
</reference>
<accession>A0AA38HXD6</accession>
<dbReference type="Pfam" id="PF04438">
    <property type="entry name" value="zf-HIT"/>
    <property type="match status" value="1"/>
</dbReference>
<dbReference type="CDD" id="cd23024">
    <property type="entry name" value="zf-HIT_ZNHIT2-3"/>
    <property type="match status" value="1"/>
</dbReference>
<dbReference type="Pfam" id="PF21373">
    <property type="entry name" value="ZNHIT3_C"/>
    <property type="match status" value="1"/>
</dbReference>
<evidence type="ECO:0000313" key="3">
    <source>
        <dbReference type="EMBL" id="KAJ3645525.1"/>
    </source>
</evidence>
<dbReference type="Gene3D" id="3.30.60.190">
    <property type="match status" value="1"/>
</dbReference>
<dbReference type="InterPro" id="IPR048371">
    <property type="entry name" value="ZNHIT3_C"/>
</dbReference>
<keyword evidence="1" id="KW-0862">Zinc</keyword>
<dbReference type="GO" id="GO:0008270">
    <property type="term" value="F:zinc ion binding"/>
    <property type="evidence" value="ECO:0007669"/>
    <property type="project" value="UniProtKB-UniRule"/>
</dbReference>
<dbReference type="AlphaFoldDB" id="A0AA38HXD6"/>
<keyword evidence="4" id="KW-1185">Reference proteome</keyword>
<evidence type="ECO:0000313" key="4">
    <source>
        <dbReference type="Proteomes" id="UP001168821"/>
    </source>
</evidence>
<name>A0AA38HXD6_9CUCU</name>
<keyword evidence="1" id="KW-0863">Zinc-finger</keyword>
<proteinExistence type="predicted"/>
<feature type="domain" description="HIT-type" evidence="2">
    <location>
        <begin position="5"/>
        <end position="37"/>
    </location>
</feature>
<evidence type="ECO:0000259" key="2">
    <source>
        <dbReference type="PROSITE" id="PS51083"/>
    </source>
</evidence>
<comment type="caution">
    <text evidence="3">The sequence shown here is derived from an EMBL/GenBank/DDBJ whole genome shotgun (WGS) entry which is preliminary data.</text>
</comment>
<dbReference type="InterPro" id="IPR007529">
    <property type="entry name" value="Znf_HIT"/>
</dbReference>
<dbReference type="Proteomes" id="UP001168821">
    <property type="component" value="Unassembled WGS sequence"/>
</dbReference>
<gene>
    <name evidence="3" type="ORF">Zmor_023173</name>
</gene>